<feature type="non-terminal residue" evidence="1">
    <location>
        <position position="1"/>
    </location>
</feature>
<keyword evidence="2" id="KW-1185">Reference proteome</keyword>
<evidence type="ECO:0000313" key="2">
    <source>
        <dbReference type="Proteomes" id="UP000316759"/>
    </source>
</evidence>
<comment type="caution">
    <text evidence="1">The sequence shown here is derived from an EMBL/GenBank/DDBJ whole genome shotgun (WGS) entry which is preliminary data.</text>
</comment>
<dbReference type="AlphaFoldDB" id="A0A504YYZ5"/>
<sequence>PYQSKTLDKQLEVSRLLIHSRYHTQDNVSYLDHMRHTIHLKQSALRIQRDMNKGSIYNRPNSIRSLEHMDRSACSDDRHARVSNALSVPPLRMPECFVRTASEVSRREEPEDEKNGLTD</sequence>
<evidence type="ECO:0000313" key="1">
    <source>
        <dbReference type="EMBL" id="TPP65291.1"/>
    </source>
</evidence>
<proteinExistence type="predicted"/>
<reference evidence="1 2" key="1">
    <citation type="submission" date="2019-04" db="EMBL/GenBank/DDBJ databases">
        <title>Annotation for the trematode Fasciola gigantica.</title>
        <authorList>
            <person name="Choi Y.-J."/>
        </authorList>
    </citation>
    <scope>NUCLEOTIDE SEQUENCE [LARGE SCALE GENOMIC DNA]</scope>
    <source>
        <strain evidence="1">Uganda_cow_1</strain>
    </source>
</reference>
<dbReference type="EMBL" id="SUNJ01003402">
    <property type="protein sequence ID" value="TPP65291.1"/>
    <property type="molecule type" value="Genomic_DNA"/>
</dbReference>
<organism evidence="1 2">
    <name type="scientific">Fasciola gigantica</name>
    <name type="common">Giant liver fluke</name>
    <dbReference type="NCBI Taxonomy" id="46835"/>
    <lineage>
        <taxon>Eukaryota</taxon>
        <taxon>Metazoa</taxon>
        <taxon>Spiralia</taxon>
        <taxon>Lophotrochozoa</taxon>
        <taxon>Platyhelminthes</taxon>
        <taxon>Trematoda</taxon>
        <taxon>Digenea</taxon>
        <taxon>Plagiorchiida</taxon>
        <taxon>Echinostomata</taxon>
        <taxon>Echinostomatoidea</taxon>
        <taxon>Fasciolidae</taxon>
        <taxon>Fasciola</taxon>
    </lineage>
</organism>
<protein>
    <submittedName>
        <fullName evidence="1">Uncharacterized protein</fullName>
    </submittedName>
</protein>
<gene>
    <name evidence="1" type="ORF">FGIG_11535</name>
</gene>
<dbReference type="Proteomes" id="UP000316759">
    <property type="component" value="Unassembled WGS sequence"/>
</dbReference>
<name>A0A504YYZ5_FASGI</name>
<accession>A0A504YYZ5</accession>